<comment type="caution">
    <text evidence="1">The sequence shown here is derived from an EMBL/GenBank/DDBJ whole genome shotgun (WGS) entry which is preliminary data.</text>
</comment>
<proteinExistence type="predicted"/>
<keyword evidence="2" id="KW-1185">Reference proteome</keyword>
<dbReference type="OrthoDB" id="10396670at2759"/>
<dbReference type="Proteomes" id="UP000886998">
    <property type="component" value="Unassembled WGS sequence"/>
</dbReference>
<reference evidence="1" key="1">
    <citation type="submission" date="2020-08" db="EMBL/GenBank/DDBJ databases">
        <title>Multicomponent nature underlies the extraordinary mechanical properties of spider dragline silk.</title>
        <authorList>
            <person name="Kono N."/>
            <person name="Nakamura H."/>
            <person name="Mori M."/>
            <person name="Yoshida Y."/>
            <person name="Ohtoshi R."/>
            <person name="Malay A.D."/>
            <person name="Moran D.A.P."/>
            <person name="Tomita M."/>
            <person name="Numata K."/>
            <person name="Arakawa K."/>
        </authorList>
    </citation>
    <scope>NUCLEOTIDE SEQUENCE</scope>
</reference>
<accession>A0A8X6Y8Z0</accession>
<sequence>MQVLLKAKKRWASGQLELEYSSFHENDPDACGHASSNYENIAEVNTCTLNSTELNATTERNLCLLSHTSVEHLVNEQDETTYVLVDTNFGRIYC</sequence>
<gene>
    <name evidence="1" type="ORF">TNIN_410861</name>
</gene>
<protein>
    <submittedName>
        <fullName evidence="1">Uncharacterized protein</fullName>
    </submittedName>
</protein>
<evidence type="ECO:0000313" key="2">
    <source>
        <dbReference type="Proteomes" id="UP000886998"/>
    </source>
</evidence>
<dbReference type="AlphaFoldDB" id="A0A8X6Y8Z0"/>
<evidence type="ECO:0000313" key="1">
    <source>
        <dbReference type="EMBL" id="GFY67722.1"/>
    </source>
</evidence>
<dbReference type="EMBL" id="BMAV01016702">
    <property type="protein sequence ID" value="GFY67722.1"/>
    <property type="molecule type" value="Genomic_DNA"/>
</dbReference>
<organism evidence="1 2">
    <name type="scientific">Trichonephila inaurata madagascariensis</name>
    <dbReference type="NCBI Taxonomy" id="2747483"/>
    <lineage>
        <taxon>Eukaryota</taxon>
        <taxon>Metazoa</taxon>
        <taxon>Ecdysozoa</taxon>
        <taxon>Arthropoda</taxon>
        <taxon>Chelicerata</taxon>
        <taxon>Arachnida</taxon>
        <taxon>Araneae</taxon>
        <taxon>Araneomorphae</taxon>
        <taxon>Entelegynae</taxon>
        <taxon>Araneoidea</taxon>
        <taxon>Nephilidae</taxon>
        <taxon>Trichonephila</taxon>
        <taxon>Trichonephila inaurata</taxon>
    </lineage>
</organism>
<name>A0A8X6Y8Z0_9ARAC</name>